<dbReference type="InterPro" id="IPR000504">
    <property type="entry name" value="RRM_dom"/>
</dbReference>
<dbReference type="Pfam" id="PF00076">
    <property type="entry name" value="RRM_1"/>
    <property type="match status" value="6"/>
</dbReference>
<keyword evidence="4 6" id="KW-0694">RNA-binding</keyword>
<dbReference type="EMBL" id="NCKU01000288">
    <property type="protein sequence ID" value="RWS16155.1"/>
    <property type="molecule type" value="Genomic_DNA"/>
</dbReference>
<accession>A0A443RLN0</accession>
<dbReference type="STRING" id="1965070.A0A443RLN0"/>
<dbReference type="Proteomes" id="UP000285301">
    <property type="component" value="Unassembled WGS sequence"/>
</dbReference>
<organism evidence="9 10">
    <name type="scientific">Dinothrombium tinctorium</name>
    <dbReference type="NCBI Taxonomy" id="1965070"/>
    <lineage>
        <taxon>Eukaryota</taxon>
        <taxon>Metazoa</taxon>
        <taxon>Ecdysozoa</taxon>
        <taxon>Arthropoda</taxon>
        <taxon>Chelicerata</taxon>
        <taxon>Arachnida</taxon>
        <taxon>Acari</taxon>
        <taxon>Acariformes</taxon>
        <taxon>Trombidiformes</taxon>
        <taxon>Prostigmata</taxon>
        <taxon>Anystina</taxon>
        <taxon>Parasitengona</taxon>
        <taxon>Trombidioidea</taxon>
        <taxon>Trombidiidae</taxon>
        <taxon>Dinothrombium</taxon>
    </lineage>
</organism>
<dbReference type="GO" id="GO:0003723">
    <property type="term" value="F:RNA binding"/>
    <property type="evidence" value="ECO:0007669"/>
    <property type="project" value="UniProtKB-UniRule"/>
</dbReference>
<evidence type="ECO:0000259" key="8">
    <source>
        <dbReference type="PROSITE" id="PS50102"/>
    </source>
</evidence>
<dbReference type="AlphaFoldDB" id="A0A443RLN0"/>
<dbReference type="FunFam" id="3.30.70.330:FF:000277">
    <property type="entry name" value="RNA binding motif protein 19"/>
    <property type="match status" value="1"/>
</dbReference>
<dbReference type="CDD" id="cd12567">
    <property type="entry name" value="RRM3_RBM19"/>
    <property type="match status" value="1"/>
</dbReference>
<sequence length="798" mass="90989">MSRLIVKNLPKNITREKLESSFSMKGTITDLQLKFSKNGVFRQFAFVGYKSEEEAKAAKEYFDKTYVGNAKISVEFCKELGASKPYNAPKKRKLSKSEDEKVSNDKEMNEKSKKKVKLDPFAELKDDKEFSEFLKVQRNLGNEAKQVWGNDFDIEKETANTKKSEEVKKSVVNVKEKPNFEFTVKLRGLPYNCKKKNVRDFFQPLKPISIRLPPKIKGIAFVSFATARDLNQSLIKHRGFLDGHRIDVVKYEVKAKTEEVKKEDKVYKDNEPAEEDICESGRIFIRNLCYSCTEDDLEKLFSKYGPISEIHLPIDSFTKKLKGFAFITFMFPEHAVKAYAELDGSIFLGRLLHLIPAKAKPDKVELPFENEGSSFKKEKGIKQKAEANKSHNWNTLFLGANAVADVMVDKYGVKKSELVADKESKESIAVRMALGETQLVNETKKFLELNGIKLDSFKDLSSSRSKTVLLAKNLPAGTKAEELQEIFSKHGLVKRVLLPPFGITAIIEMQEPTEAKLAFRKLAYSNFKHIPLYLEWAPNDVFDNSNAVKTAEKNDESVKTNQAESEEKHRVEESDKNKDEKPEEDTTIFIKNLNFKTDEESIRKHFEKCGKIYNITVARKKHPSGRLLPIGYGFIQFQHKKSAKKAMKELQNSLLDDRTLELKLSRNSLSDGKGKEKRKINQKEPGTKILIRNIPFEATVKDVKELFSSFGDLKSIRLPKKLTGSHRGFGFAEFATKSGAKKAFESLCESTHLYGRRLVLEWANEESGNALDFARSEHFGRGKEMRSNAKCPRRVHTS</sequence>
<dbReference type="OrthoDB" id="439639at2759"/>
<feature type="compositionally biased region" description="Basic and acidic residues" evidence="7">
    <location>
        <begin position="565"/>
        <end position="581"/>
    </location>
</feature>
<feature type="domain" description="RRM" evidence="8">
    <location>
        <begin position="586"/>
        <end position="667"/>
    </location>
</feature>
<dbReference type="InterPro" id="IPR035979">
    <property type="entry name" value="RBD_domain_sf"/>
</dbReference>
<feature type="region of interest" description="Disordered" evidence="7">
    <location>
        <begin position="87"/>
        <end position="112"/>
    </location>
</feature>
<dbReference type="GO" id="GO:0005634">
    <property type="term" value="C:nucleus"/>
    <property type="evidence" value="ECO:0007669"/>
    <property type="project" value="UniProtKB-SubCell"/>
</dbReference>
<dbReference type="PANTHER" id="PTHR10352">
    <property type="entry name" value="EUKARYOTIC TRANSLATION INITIATION FACTOR 3 SUBUNIT G"/>
    <property type="match status" value="1"/>
</dbReference>
<protein>
    <submittedName>
        <fullName evidence="9">Putative RNA-binding protein 19-like protein</fullName>
    </submittedName>
</protein>
<dbReference type="Gene3D" id="3.30.70.330">
    <property type="match status" value="6"/>
</dbReference>
<keyword evidence="3" id="KW-0677">Repeat</keyword>
<feature type="domain" description="RRM" evidence="8">
    <location>
        <begin position="687"/>
        <end position="765"/>
    </location>
</feature>
<evidence type="ECO:0000313" key="9">
    <source>
        <dbReference type="EMBL" id="RWS16155.1"/>
    </source>
</evidence>
<gene>
    <name evidence="9" type="ORF">B4U79_07798</name>
</gene>
<evidence type="ECO:0000256" key="6">
    <source>
        <dbReference type="PROSITE-ProRule" id="PRU00176"/>
    </source>
</evidence>
<dbReference type="InterPro" id="IPR034419">
    <property type="entry name" value="RBM19_RRM3"/>
</dbReference>
<evidence type="ECO:0000256" key="3">
    <source>
        <dbReference type="ARBA" id="ARBA00022737"/>
    </source>
</evidence>
<feature type="compositionally biased region" description="Basic and acidic residues" evidence="7">
    <location>
        <begin position="95"/>
        <end position="112"/>
    </location>
</feature>
<dbReference type="SMART" id="SM00360">
    <property type="entry name" value="RRM"/>
    <property type="match status" value="6"/>
</dbReference>
<dbReference type="PROSITE" id="PS50102">
    <property type="entry name" value="RRM"/>
    <property type="match status" value="5"/>
</dbReference>
<feature type="domain" description="RRM" evidence="8">
    <location>
        <begin position="281"/>
        <end position="359"/>
    </location>
</feature>
<reference evidence="9 10" key="1">
    <citation type="journal article" date="2018" name="Gigascience">
        <title>Genomes of trombidid mites reveal novel predicted allergens and laterally-transferred genes associated with secondary metabolism.</title>
        <authorList>
            <person name="Dong X."/>
            <person name="Chaisiri K."/>
            <person name="Xia D."/>
            <person name="Armstrong S.D."/>
            <person name="Fang Y."/>
            <person name="Donnelly M.J."/>
            <person name="Kadowaki T."/>
            <person name="McGarry J.W."/>
            <person name="Darby A.C."/>
            <person name="Makepeace B.L."/>
        </authorList>
    </citation>
    <scope>NUCLEOTIDE SEQUENCE [LARGE SCALE GENOMIC DNA]</scope>
    <source>
        <strain evidence="9">UoL-WK</strain>
    </source>
</reference>
<comment type="subcellular location">
    <subcellularLocation>
        <location evidence="1">Nucleus</location>
    </subcellularLocation>
</comment>
<evidence type="ECO:0000256" key="5">
    <source>
        <dbReference type="ARBA" id="ARBA00023242"/>
    </source>
</evidence>
<comment type="similarity">
    <text evidence="2">Belongs to the RRM MRD1 family.</text>
</comment>
<evidence type="ECO:0000313" key="10">
    <source>
        <dbReference type="Proteomes" id="UP000285301"/>
    </source>
</evidence>
<keyword evidence="10" id="KW-1185">Reference proteome</keyword>
<name>A0A443RLN0_9ACAR</name>
<comment type="caution">
    <text evidence="9">The sequence shown here is derived from an EMBL/GenBank/DDBJ whole genome shotgun (WGS) entry which is preliminary data.</text>
</comment>
<dbReference type="InterPro" id="IPR012677">
    <property type="entry name" value="Nucleotide-bd_a/b_plait_sf"/>
</dbReference>
<feature type="domain" description="RRM" evidence="8">
    <location>
        <begin position="182"/>
        <end position="265"/>
    </location>
</feature>
<feature type="domain" description="RRM" evidence="8">
    <location>
        <begin position="2"/>
        <end position="79"/>
    </location>
</feature>
<feature type="region of interest" description="Disordered" evidence="7">
    <location>
        <begin position="551"/>
        <end position="584"/>
    </location>
</feature>
<proteinExistence type="inferred from homology"/>
<evidence type="ECO:0000256" key="7">
    <source>
        <dbReference type="SAM" id="MobiDB-lite"/>
    </source>
</evidence>
<evidence type="ECO:0000256" key="1">
    <source>
        <dbReference type="ARBA" id="ARBA00004123"/>
    </source>
</evidence>
<dbReference type="InterPro" id="IPR034423">
    <property type="entry name" value="RBM19_RRM5"/>
</dbReference>
<dbReference type="SUPFAM" id="SSF54928">
    <property type="entry name" value="RNA-binding domain, RBD"/>
    <property type="match status" value="4"/>
</dbReference>
<keyword evidence="5" id="KW-0539">Nucleus</keyword>
<evidence type="ECO:0000256" key="2">
    <source>
        <dbReference type="ARBA" id="ARBA00008033"/>
    </source>
</evidence>
<dbReference type="CDD" id="cd12318">
    <property type="entry name" value="RRM5_RBM19_like"/>
    <property type="match status" value="1"/>
</dbReference>
<evidence type="ECO:0000256" key="4">
    <source>
        <dbReference type="ARBA" id="ARBA00022884"/>
    </source>
</evidence>